<name>A0A1E1JWD3_9HELO</name>
<proteinExistence type="predicted"/>
<organism evidence="2 3">
    <name type="scientific">Rhynchosporium agropyri</name>
    <dbReference type="NCBI Taxonomy" id="914238"/>
    <lineage>
        <taxon>Eukaryota</taxon>
        <taxon>Fungi</taxon>
        <taxon>Dikarya</taxon>
        <taxon>Ascomycota</taxon>
        <taxon>Pezizomycotina</taxon>
        <taxon>Leotiomycetes</taxon>
        <taxon>Helotiales</taxon>
        <taxon>Ploettnerulaceae</taxon>
        <taxon>Rhynchosporium</taxon>
    </lineage>
</organism>
<gene>
    <name evidence="2" type="ORF">RAG0_00272</name>
</gene>
<reference evidence="3" key="1">
    <citation type="submission" date="2016-03" db="EMBL/GenBank/DDBJ databases">
        <authorList>
            <person name="Guldener U."/>
        </authorList>
    </citation>
    <scope>NUCLEOTIDE SEQUENCE [LARGE SCALE GENOMIC DNA]</scope>
    <source>
        <strain evidence="3">04CH-RAC-A.6.1</strain>
    </source>
</reference>
<sequence length="231" mass="25683">MDTCLTVALLASAILLGILIEPVVCSYAYHKSPMVQRFQSVCPDCKGMEEIGLVEDDTRVIPSRSLTQTLFKIISASDKIATEQSLGMALKASRKAITTRHIVTATVSSERSRPSVLSTTLRHLPRPVEVTIQKLLPYSKIPSLNMSYLTIACIPRRVLSLSMVLTSRISNPKEAWQTPTSQRGWGITIGTCTWKKREEPTEEERFGQEDLARKRVADAWAAKGEVGLRVR</sequence>
<evidence type="ECO:0000256" key="1">
    <source>
        <dbReference type="SAM" id="SignalP"/>
    </source>
</evidence>
<keyword evidence="3" id="KW-1185">Reference proteome</keyword>
<accession>A0A1E1JWD3</accession>
<feature type="signal peptide" evidence="1">
    <location>
        <begin position="1"/>
        <end position="25"/>
    </location>
</feature>
<dbReference type="EMBL" id="FJUX01000001">
    <property type="protein sequence ID" value="CZS88564.1"/>
    <property type="molecule type" value="Genomic_DNA"/>
</dbReference>
<evidence type="ECO:0000313" key="2">
    <source>
        <dbReference type="EMBL" id="CZS88564.1"/>
    </source>
</evidence>
<dbReference type="Proteomes" id="UP000178912">
    <property type="component" value="Unassembled WGS sequence"/>
</dbReference>
<protein>
    <submittedName>
        <fullName evidence="2">Uncharacterized protein</fullName>
    </submittedName>
</protein>
<feature type="chain" id="PRO_5009445376" evidence="1">
    <location>
        <begin position="26"/>
        <end position="231"/>
    </location>
</feature>
<dbReference type="AlphaFoldDB" id="A0A1E1JWD3"/>
<evidence type="ECO:0000313" key="3">
    <source>
        <dbReference type="Proteomes" id="UP000178912"/>
    </source>
</evidence>
<keyword evidence="1" id="KW-0732">Signal</keyword>